<name>A0A4T0QGD0_9BASI</name>
<protein>
    <submittedName>
        <fullName evidence="1">Uncharacterized protein</fullName>
    </submittedName>
</protein>
<evidence type="ECO:0000313" key="1">
    <source>
        <dbReference type="EMBL" id="TIC23405.1"/>
    </source>
</evidence>
<reference evidence="1 2" key="1">
    <citation type="submission" date="2019-03" db="EMBL/GenBank/DDBJ databases">
        <title>Sequencing 25 genomes of Wallemia mellicola.</title>
        <authorList>
            <person name="Gostincar C."/>
        </authorList>
    </citation>
    <scope>NUCLEOTIDE SEQUENCE [LARGE SCALE GENOMIC DNA]</scope>
    <source>
        <strain evidence="1 2">EXF-8738</strain>
    </source>
</reference>
<sequence>MILTIKFLYLAVSSYRSIPLVLRQSSMQYPNYLQLYQQLCSIPQEILIEVMEFAPLLATLNRSFYSIGRSTLMRSLRDPFLTIGTIPAIEPEDDYSSLYLTKFANEPSKATYVENSQAIRNLTLSALSSNDFRHLNNFTNLKKLQMIVHWITLNQILHNVQIDSVKHVTIQFGSLKVLLYSLRRYALHTSFPNIETLCLHVNIGFNETSKDLERYLDSNHGLSKLKAVVLLEMDVSNRKFGFFDYRKQLEKVHIYTHTDELFVKISEEYEKLQLLRHIYRWDNTKRSFWEYFFGKSNRWPNGMKRELLSEE</sequence>
<gene>
    <name evidence="1" type="ORF">E3Q10_04323</name>
</gene>
<accession>A0A4T0QGD0</accession>
<proteinExistence type="predicted"/>
<dbReference type="AlphaFoldDB" id="A0A4T0QGD0"/>
<dbReference type="Proteomes" id="UP000305647">
    <property type="component" value="Unassembled WGS sequence"/>
</dbReference>
<organism evidence="1 2">
    <name type="scientific">Wallemia mellicola</name>
    <dbReference type="NCBI Taxonomy" id="1708541"/>
    <lineage>
        <taxon>Eukaryota</taxon>
        <taxon>Fungi</taxon>
        <taxon>Dikarya</taxon>
        <taxon>Basidiomycota</taxon>
        <taxon>Wallemiomycotina</taxon>
        <taxon>Wallemiomycetes</taxon>
        <taxon>Wallemiales</taxon>
        <taxon>Wallemiaceae</taxon>
        <taxon>Wallemia</taxon>
    </lineage>
</organism>
<comment type="caution">
    <text evidence="1">The sequence shown here is derived from an EMBL/GenBank/DDBJ whole genome shotgun (WGS) entry which is preliminary data.</text>
</comment>
<dbReference type="EMBL" id="SPRO01000092">
    <property type="protein sequence ID" value="TIC23405.1"/>
    <property type="molecule type" value="Genomic_DNA"/>
</dbReference>
<evidence type="ECO:0000313" key="2">
    <source>
        <dbReference type="Proteomes" id="UP000305647"/>
    </source>
</evidence>